<dbReference type="InterPro" id="IPR000683">
    <property type="entry name" value="Gfo/Idh/MocA-like_OxRdtase_N"/>
</dbReference>
<gene>
    <name evidence="4" type="ORF">A6E15_05830</name>
</gene>
<keyword evidence="1" id="KW-0560">Oxidoreductase</keyword>
<dbReference type="STRING" id="301967.A6E15_05830"/>
<dbReference type="AlphaFoldDB" id="A0A1S8AUF5"/>
<dbReference type="GO" id="GO:0016491">
    <property type="term" value="F:oxidoreductase activity"/>
    <property type="evidence" value="ECO:0007669"/>
    <property type="project" value="UniProtKB-KW"/>
</dbReference>
<sequence length="379" mass="41726">MTLEVGVLGYRFMGKAHANAMARLPMFFPDAPEIERSVLVGRDEEALADAADRFGFESTATDWRAVVDDVDAFYNLGPNHVHAEPSIAALEAGTPVFCEKPLAPTLEEAEAMAETAREAGDDVPAGCAFNYRFVPAIRYAKELLEAGDLGEIHHVRGRYLQDWLVDPDAPWSWRNDEDMAGSGALGDLGAHTVDLLRFLVGDDDLAGEIERVSGHLGTFVEERPVEDGGEGGDPETRPVTVDDAYTAQLEFANGALGTLEGSRFATGHKNDHTLEIHGSSGSLRFSLERLNELEVLREGDRGYETILVTDEDDPYVDHWWPPGHVLGWEHTFVHENYEFLSAVARGESFAPSFADGLTAQRVLDAIERSDERGEWIDLE</sequence>
<evidence type="ECO:0000259" key="3">
    <source>
        <dbReference type="Pfam" id="PF22725"/>
    </source>
</evidence>
<dbReference type="Gene3D" id="3.40.50.720">
    <property type="entry name" value="NAD(P)-binding Rossmann-like Domain"/>
    <property type="match status" value="1"/>
</dbReference>
<dbReference type="Pfam" id="PF22725">
    <property type="entry name" value="GFO_IDH_MocA_C3"/>
    <property type="match status" value="1"/>
</dbReference>
<accession>A0A1S8AUF5</accession>
<organism evidence="4 5">
    <name type="scientific">Natrinema saccharevitans</name>
    <dbReference type="NCBI Taxonomy" id="301967"/>
    <lineage>
        <taxon>Archaea</taxon>
        <taxon>Methanobacteriati</taxon>
        <taxon>Methanobacteriota</taxon>
        <taxon>Stenosarchaea group</taxon>
        <taxon>Halobacteria</taxon>
        <taxon>Halobacteriales</taxon>
        <taxon>Natrialbaceae</taxon>
        <taxon>Natrinema</taxon>
    </lineage>
</organism>
<dbReference type="InterPro" id="IPR055170">
    <property type="entry name" value="GFO_IDH_MocA-like_dom"/>
</dbReference>
<keyword evidence="5" id="KW-1185">Reference proteome</keyword>
<dbReference type="SUPFAM" id="SSF55347">
    <property type="entry name" value="Glyceraldehyde-3-phosphate dehydrogenase-like, C-terminal domain"/>
    <property type="match status" value="1"/>
</dbReference>
<dbReference type="PANTHER" id="PTHR43818">
    <property type="entry name" value="BCDNA.GH03377"/>
    <property type="match status" value="1"/>
</dbReference>
<feature type="domain" description="Gfo/Idh/MocA-like oxidoreductase N-terminal" evidence="2">
    <location>
        <begin position="4"/>
        <end position="121"/>
    </location>
</feature>
<evidence type="ECO:0000259" key="2">
    <source>
        <dbReference type="Pfam" id="PF01408"/>
    </source>
</evidence>
<dbReference type="SUPFAM" id="SSF51735">
    <property type="entry name" value="NAD(P)-binding Rossmann-fold domains"/>
    <property type="match status" value="1"/>
</dbReference>
<dbReference type="Gene3D" id="3.30.360.10">
    <property type="entry name" value="Dihydrodipicolinate Reductase, domain 2"/>
    <property type="match status" value="1"/>
</dbReference>
<name>A0A1S8AUF5_9EURY</name>
<dbReference type="RefSeq" id="WP_076144677.1">
    <property type="nucleotide sequence ID" value="NZ_LWLN01000001.1"/>
</dbReference>
<dbReference type="InterPro" id="IPR050463">
    <property type="entry name" value="Gfo/Idh/MocA_oxidrdct_glycsds"/>
</dbReference>
<dbReference type="Proteomes" id="UP000189370">
    <property type="component" value="Unassembled WGS sequence"/>
</dbReference>
<dbReference type="GO" id="GO:0000166">
    <property type="term" value="F:nucleotide binding"/>
    <property type="evidence" value="ECO:0007669"/>
    <property type="project" value="InterPro"/>
</dbReference>
<dbReference type="PANTHER" id="PTHR43818:SF11">
    <property type="entry name" value="BCDNA.GH03377"/>
    <property type="match status" value="1"/>
</dbReference>
<dbReference type="Pfam" id="PF01408">
    <property type="entry name" value="GFO_IDH_MocA"/>
    <property type="match status" value="1"/>
</dbReference>
<evidence type="ECO:0000313" key="4">
    <source>
        <dbReference type="EMBL" id="OLZ40538.1"/>
    </source>
</evidence>
<dbReference type="OrthoDB" id="30889at2157"/>
<evidence type="ECO:0000313" key="5">
    <source>
        <dbReference type="Proteomes" id="UP000189370"/>
    </source>
</evidence>
<reference evidence="5" key="1">
    <citation type="submission" date="2016-04" db="EMBL/GenBank/DDBJ databases">
        <authorList>
            <person name="Chen S.-C."/>
            <person name="Lai M.-C."/>
        </authorList>
    </citation>
    <scope>NUCLEOTIDE SEQUENCE [LARGE SCALE GENOMIC DNA]</scope>
    <source>
        <strain evidence="5">AB14</strain>
    </source>
</reference>
<dbReference type="InterPro" id="IPR036291">
    <property type="entry name" value="NAD(P)-bd_dom_sf"/>
</dbReference>
<comment type="caution">
    <text evidence="4">The sequence shown here is derived from an EMBL/GenBank/DDBJ whole genome shotgun (WGS) entry which is preliminary data.</text>
</comment>
<evidence type="ECO:0000256" key="1">
    <source>
        <dbReference type="ARBA" id="ARBA00023002"/>
    </source>
</evidence>
<dbReference type="EMBL" id="LWLN01000001">
    <property type="protein sequence ID" value="OLZ40538.1"/>
    <property type="molecule type" value="Genomic_DNA"/>
</dbReference>
<feature type="domain" description="GFO/IDH/MocA-like oxidoreductase" evidence="3">
    <location>
        <begin position="137"/>
        <end position="284"/>
    </location>
</feature>
<protein>
    <submittedName>
        <fullName evidence="4">Oxidoreductase</fullName>
    </submittedName>
</protein>
<proteinExistence type="predicted"/>